<reference evidence="1 2" key="1">
    <citation type="journal article" date="2018" name="PLoS Genet.">
        <title>Population sequencing reveals clonal diversity and ancestral inbreeding in the grapevine cultivar Chardonnay.</title>
        <authorList>
            <person name="Roach M.J."/>
            <person name="Johnson D.L."/>
            <person name="Bohlmann J."/>
            <person name="van Vuuren H.J."/>
            <person name="Jones S.J."/>
            <person name="Pretorius I.S."/>
            <person name="Schmidt S.A."/>
            <person name="Borneman A.R."/>
        </authorList>
    </citation>
    <scope>NUCLEOTIDE SEQUENCE [LARGE SCALE GENOMIC DNA]</scope>
    <source>
        <strain evidence="2">cv. Chardonnay</strain>
        <tissue evidence="1">Leaf</tissue>
    </source>
</reference>
<dbReference type="Proteomes" id="UP000288805">
    <property type="component" value="Unassembled WGS sequence"/>
</dbReference>
<sequence length="328" mass="37168">MGSGRSITVNNNNKEWERGSMLAVTQEAREERENGWEECNLAKFSQFLGFSTEGSIGVGRFLDWRAWMLRTAGGILVCWDKRLLELLDGRRGNSLFLAGLGRWKMAVWVFTGVYGRSPKMKGTVCGMRLGLSEDYGKNPAMRKFAQVIDELGLIDLPLQGVDSKKTVQASFGPLPGGLEGGTVRRGPSPFRFENMWLKVEGFQELIHSWWQGIEVRGSASFRLATKMKAVKQKLKVWNREVFGRLEDNKAAALQLVDHWDRWKVEKTIRGGNNQKRKQRIVMLSGFFGGNSLEAAFQRIMVKGRGQNTGYFHRMVAAIVDSIIWTELR</sequence>
<evidence type="ECO:0000313" key="2">
    <source>
        <dbReference type="Proteomes" id="UP000288805"/>
    </source>
</evidence>
<organism evidence="1 2">
    <name type="scientific">Vitis vinifera</name>
    <name type="common">Grape</name>
    <dbReference type="NCBI Taxonomy" id="29760"/>
    <lineage>
        <taxon>Eukaryota</taxon>
        <taxon>Viridiplantae</taxon>
        <taxon>Streptophyta</taxon>
        <taxon>Embryophyta</taxon>
        <taxon>Tracheophyta</taxon>
        <taxon>Spermatophyta</taxon>
        <taxon>Magnoliopsida</taxon>
        <taxon>eudicotyledons</taxon>
        <taxon>Gunneridae</taxon>
        <taxon>Pentapetalae</taxon>
        <taxon>rosids</taxon>
        <taxon>Vitales</taxon>
        <taxon>Vitaceae</taxon>
        <taxon>Viteae</taxon>
        <taxon>Vitis</taxon>
    </lineage>
</organism>
<dbReference type="AlphaFoldDB" id="A0A438HGY2"/>
<accession>A0A438HGY2</accession>
<protein>
    <submittedName>
        <fullName evidence="1">Uncharacterized protein</fullName>
    </submittedName>
</protein>
<dbReference type="EMBL" id="QGNW01000224">
    <property type="protein sequence ID" value="RVW83678.1"/>
    <property type="molecule type" value="Genomic_DNA"/>
</dbReference>
<proteinExistence type="predicted"/>
<gene>
    <name evidence="1" type="ORF">CK203_046027</name>
</gene>
<comment type="caution">
    <text evidence="1">The sequence shown here is derived from an EMBL/GenBank/DDBJ whole genome shotgun (WGS) entry which is preliminary data.</text>
</comment>
<evidence type="ECO:0000313" key="1">
    <source>
        <dbReference type="EMBL" id="RVW83678.1"/>
    </source>
</evidence>
<name>A0A438HGY2_VITVI</name>